<evidence type="ECO:0000313" key="2">
    <source>
        <dbReference type="Proteomes" id="UP000053051"/>
    </source>
</evidence>
<evidence type="ECO:0008006" key="3">
    <source>
        <dbReference type="Google" id="ProtNLM"/>
    </source>
</evidence>
<organism evidence="1 2">
    <name type="scientific">Richelia intracellularis HH01</name>
    <dbReference type="NCBI Taxonomy" id="1165094"/>
    <lineage>
        <taxon>Bacteria</taxon>
        <taxon>Bacillati</taxon>
        <taxon>Cyanobacteriota</taxon>
        <taxon>Cyanophyceae</taxon>
        <taxon>Nostocales</taxon>
        <taxon>Nostocaceae</taxon>
        <taxon>Richelia</taxon>
    </lineage>
</organism>
<dbReference type="RefSeq" id="WP_008235318.1">
    <property type="nucleotide sequence ID" value="NZ_CAIY01000076.1"/>
</dbReference>
<dbReference type="AlphaFoldDB" id="M1WTE1"/>
<gene>
    <name evidence="1" type="ORF">RINTHH_18890</name>
</gene>
<dbReference type="Proteomes" id="UP000053051">
    <property type="component" value="Unassembled WGS sequence"/>
</dbReference>
<name>M1WTE1_9NOST</name>
<keyword evidence="2" id="KW-1185">Reference proteome</keyword>
<proteinExistence type="predicted"/>
<comment type="caution">
    <text evidence="1">The sequence shown here is derived from an EMBL/GenBank/DDBJ whole genome shotgun (WGS) entry which is preliminary data.</text>
</comment>
<dbReference type="STRING" id="1165094.RINTHH_18890"/>
<reference evidence="1 2" key="1">
    <citation type="submission" date="2012-05" db="EMBL/GenBank/DDBJ databases">
        <authorList>
            <person name="Hilton J."/>
        </authorList>
    </citation>
    <scope>NUCLEOTIDE SEQUENCE [LARGE SCALE GENOMIC DNA]</scope>
    <source>
        <strain evidence="1 2">HH01</strain>
    </source>
</reference>
<reference evidence="2" key="2">
    <citation type="submission" date="2016-01" db="EMBL/GenBank/DDBJ databases">
        <title>Diatom-associated endosymboitic cyanobacterium lacks core nitrogen metabolism enzymes.</title>
        <authorList>
            <person name="Hilton J.A."/>
            <person name="Foster R.A."/>
            <person name="Tripp H.J."/>
            <person name="Carter B.J."/>
            <person name="Zehr J.P."/>
            <person name="Villareal T.A."/>
        </authorList>
    </citation>
    <scope>NUCLEOTIDE SEQUENCE [LARGE SCALE GENOMIC DNA]</scope>
    <source>
        <strain evidence="2">HH01</strain>
    </source>
</reference>
<evidence type="ECO:0000313" key="1">
    <source>
        <dbReference type="EMBL" id="CCH68044.1"/>
    </source>
</evidence>
<accession>M1WTE1</accession>
<dbReference type="EMBL" id="CAIY01000076">
    <property type="protein sequence ID" value="CCH68044.1"/>
    <property type="molecule type" value="Genomic_DNA"/>
</dbReference>
<dbReference type="OrthoDB" id="454733at2"/>
<protein>
    <recommendedName>
        <fullName evidence="3">KGK domain-containing protein</fullName>
    </recommendedName>
</protein>
<dbReference type="Pfam" id="PF08872">
    <property type="entry name" value="KGK"/>
    <property type="match status" value="1"/>
</dbReference>
<dbReference type="InterPro" id="IPR014971">
    <property type="entry name" value="KGK"/>
</dbReference>
<sequence length="92" mass="10756">MYNKFEPLSQNEVISVSTNTFKLLNLSTTFKIAELLESIEKYIESDALENKLFQEGIECEVLRFNSQTWQKGKVRVTVEFCPREFESPLEDN</sequence>